<feature type="domain" description="HicB-like antitoxin of toxin-antitoxin system" evidence="2">
    <location>
        <begin position="13"/>
        <end position="54"/>
    </location>
</feature>
<feature type="region of interest" description="Disordered" evidence="1">
    <location>
        <begin position="122"/>
        <end position="165"/>
    </location>
</feature>
<comment type="caution">
    <text evidence="3">The sequence shown here is derived from an EMBL/GenBank/DDBJ whole genome shotgun (WGS) entry which is preliminary data.</text>
</comment>
<dbReference type="GeneID" id="301547221"/>
<evidence type="ECO:0000313" key="4">
    <source>
        <dbReference type="Proteomes" id="UP000600080"/>
    </source>
</evidence>
<proteinExistence type="predicted"/>
<feature type="region of interest" description="Disordered" evidence="1">
    <location>
        <begin position="80"/>
        <end position="101"/>
    </location>
</feature>
<dbReference type="InterPro" id="IPR035069">
    <property type="entry name" value="TTHA1013/TTHA0281-like"/>
</dbReference>
<dbReference type="EMBL" id="BMND01000004">
    <property type="protein sequence ID" value="GGN38076.1"/>
    <property type="molecule type" value="Genomic_DNA"/>
</dbReference>
<keyword evidence="4" id="KW-1185">Reference proteome</keyword>
<sequence length="165" mass="17942">MTSYRVTARRAGEWWALEVPDLPGVFSQARRLDKADEAAREAIAVMLDVETEDVEVRIEPVLPREAVRAIKAAEKAERAAEDARKAAQEAMQQAAATLTESLSQRDAGRVLGVSFQRVSQLLRARPGASAPKTAVKATKAGRARAGHDERSGGQKRLQRGRELSG</sequence>
<dbReference type="Pfam" id="PF15919">
    <property type="entry name" value="HicB_lk_antitox"/>
    <property type="match status" value="1"/>
</dbReference>
<gene>
    <name evidence="3" type="ORF">GCM10012285_13590</name>
</gene>
<dbReference type="Gene3D" id="3.30.160.250">
    <property type="match status" value="1"/>
</dbReference>
<evidence type="ECO:0000256" key="1">
    <source>
        <dbReference type="SAM" id="MobiDB-lite"/>
    </source>
</evidence>
<protein>
    <recommendedName>
        <fullName evidence="2">HicB-like antitoxin of toxin-antitoxin system domain-containing protein</fullName>
    </recommendedName>
</protein>
<dbReference type="InterPro" id="IPR031807">
    <property type="entry name" value="HicB-like"/>
</dbReference>
<evidence type="ECO:0000313" key="3">
    <source>
        <dbReference type="EMBL" id="GGN38076.1"/>
    </source>
</evidence>
<dbReference type="SUPFAM" id="SSF143100">
    <property type="entry name" value="TTHA1013/TTHA0281-like"/>
    <property type="match status" value="1"/>
</dbReference>
<name>A0ABQ2J237_9ACTN</name>
<dbReference type="Proteomes" id="UP000600080">
    <property type="component" value="Unassembled WGS sequence"/>
</dbReference>
<dbReference type="RefSeq" id="WP_189096634.1">
    <property type="nucleotide sequence ID" value="NZ_BMND01000004.1"/>
</dbReference>
<reference evidence="4" key="1">
    <citation type="journal article" date="2019" name="Int. J. Syst. Evol. Microbiol.">
        <title>The Global Catalogue of Microorganisms (GCM) 10K type strain sequencing project: providing services to taxonomists for standard genome sequencing and annotation.</title>
        <authorList>
            <consortium name="The Broad Institute Genomics Platform"/>
            <consortium name="The Broad Institute Genome Sequencing Center for Infectious Disease"/>
            <person name="Wu L."/>
            <person name="Ma J."/>
        </authorList>
    </citation>
    <scope>NUCLEOTIDE SEQUENCE [LARGE SCALE GENOMIC DNA]</scope>
    <source>
        <strain evidence="4">CGMCC 4.7323</strain>
    </source>
</reference>
<evidence type="ECO:0000259" key="2">
    <source>
        <dbReference type="Pfam" id="PF15919"/>
    </source>
</evidence>
<accession>A0ABQ2J237</accession>
<organism evidence="3 4">
    <name type="scientific">Streptomyces kronopolitis</name>
    <dbReference type="NCBI Taxonomy" id="1612435"/>
    <lineage>
        <taxon>Bacteria</taxon>
        <taxon>Bacillati</taxon>
        <taxon>Actinomycetota</taxon>
        <taxon>Actinomycetes</taxon>
        <taxon>Kitasatosporales</taxon>
        <taxon>Streptomycetaceae</taxon>
        <taxon>Streptomyces</taxon>
    </lineage>
</organism>